<dbReference type="AlphaFoldDB" id="A0A4R2PD20"/>
<organism evidence="1 2">
    <name type="scientific">Rhodothalassium salexigens DSM 2132</name>
    <dbReference type="NCBI Taxonomy" id="1188247"/>
    <lineage>
        <taxon>Bacteria</taxon>
        <taxon>Pseudomonadati</taxon>
        <taxon>Pseudomonadota</taxon>
        <taxon>Alphaproteobacteria</taxon>
        <taxon>Rhodothalassiales</taxon>
        <taxon>Rhodothalassiaceae</taxon>
        <taxon>Rhodothalassium</taxon>
    </lineage>
</organism>
<name>A0A4R2PD20_RHOSA</name>
<reference evidence="1 2" key="1">
    <citation type="submission" date="2019-03" db="EMBL/GenBank/DDBJ databases">
        <title>Genomic Encyclopedia of Type Strains, Phase IV (KMG-IV): sequencing the most valuable type-strain genomes for metagenomic binning, comparative biology and taxonomic classification.</title>
        <authorList>
            <person name="Goeker M."/>
        </authorList>
    </citation>
    <scope>NUCLEOTIDE SEQUENCE [LARGE SCALE GENOMIC DNA]</scope>
    <source>
        <strain evidence="1 2">DSM 2132</strain>
    </source>
</reference>
<protein>
    <submittedName>
        <fullName evidence="1">Uncharacterized protein</fullName>
    </submittedName>
</protein>
<dbReference type="EMBL" id="SLXO01000008">
    <property type="protein sequence ID" value="TCP33042.1"/>
    <property type="molecule type" value="Genomic_DNA"/>
</dbReference>
<keyword evidence="2" id="KW-1185">Reference proteome</keyword>
<gene>
    <name evidence="1" type="ORF">EV659_108142</name>
</gene>
<sequence length="241" mass="26838">MEDWQQPVAAILGNGPSLAQIDLHAFGDHIHTFGFNAAYRHWQRIDWHPTYYACLDTVVGLSHKDAIEAMLARADTLGIRQFFVRMNLASQLTGTPQAERVVAYERLVRQHPILERYATITTGSHAAIIAMLLGYKTVALFGVDLDYQPLDVAQTVSGNVLMTTQTPEQNPNYFFADYQQAGDLYHVPNPGRDLHLEAWGDTAAAAEALGARVINCNPASKLDRFERLAPERFFALAAEAR</sequence>
<dbReference type="RefSeq" id="WP_132708969.1">
    <property type="nucleotide sequence ID" value="NZ_JACIGF010000008.1"/>
</dbReference>
<dbReference type="InParanoid" id="A0A4R2PD20"/>
<evidence type="ECO:0000313" key="2">
    <source>
        <dbReference type="Proteomes" id="UP000295399"/>
    </source>
</evidence>
<accession>A0A4R2PD20</accession>
<dbReference type="OrthoDB" id="5148555at2"/>
<evidence type="ECO:0000313" key="1">
    <source>
        <dbReference type="EMBL" id="TCP33042.1"/>
    </source>
</evidence>
<dbReference type="Gene3D" id="3.90.1480.10">
    <property type="entry name" value="Alpha-2,3-sialyltransferase"/>
    <property type="match status" value="1"/>
</dbReference>
<comment type="caution">
    <text evidence="1">The sequence shown here is derived from an EMBL/GenBank/DDBJ whole genome shotgun (WGS) entry which is preliminary data.</text>
</comment>
<proteinExistence type="predicted"/>
<dbReference type="Proteomes" id="UP000295399">
    <property type="component" value="Unassembled WGS sequence"/>
</dbReference>